<comment type="similarity">
    <text evidence="4">Belongs to the L/F-transferase family.</text>
</comment>
<sequence length="228" mass="26510">MDQWIKTNFGSIAFLSNHDPFPKTDQALIEPNGLIAISKTLEAKKIIEAYKQGIFPWFNKHEPILWWSPDPRLILFPEDLKISSSLYKKINKNNYQFLIDKDFSSVIKFCSEIKRKGQDGTWIDDRIINAYSELHRLKVAHSFEIYFNENLVGGLYGIVLDGVFFGESMFHYERDASKMAFVLAIQYLKNIGIKMVDCQMKTNHLLSLGAKEISRDRFIQLLNTYIKT</sequence>
<comment type="function">
    <text evidence="4">Functions in the N-end rule pathway of protein degradation where it conjugates Leu, Phe and, less efficiently, Met from aminoacyl-tRNAs to the N-termini of proteins containing an N-terminal arginine or lysine.</text>
</comment>
<dbReference type="Gene3D" id="3.40.630.70">
    <property type="entry name" value="Leucyl/phenylalanyl-tRNA-protein transferase, C-terminal domain"/>
    <property type="match status" value="1"/>
</dbReference>
<dbReference type="Gene3D" id="3.30.70.3550">
    <property type="entry name" value="Leucyl/phenylalanyl-tRNA-protein transferase, N-terminal domain"/>
    <property type="match status" value="1"/>
</dbReference>
<gene>
    <name evidence="4 5" type="primary">aat</name>
    <name evidence="5" type="ORF">BN1208_0662</name>
</gene>
<evidence type="ECO:0000256" key="3">
    <source>
        <dbReference type="ARBA" id="ARBA00023315"/>
    </source>
</evidence>
<dbReference type="InterPro" id="IPR042203">
    <property type="entry name" value="Leu/Phe-tRNA_Trfase_C"/>
</dbReference>
<dbReference type="GO" id="GO:0005737">
    <property type="term" value="C:cytoplasm"/>
    <property type="evidence" value="ECO:0007669"/>
    <property type="project" value="UniProtKB-SubCell"/>
</dbReference>
<keyword evidence="2 4" id="KW-0808">Transferase</keyword>
<dbReference type="OrthoDB" id="9790282at2"/>
<comment type="subcellular location">
    <subcellularLocation>
        <location evidence="4">Cytoplasm</location>
    </subcellularLocation>
</comment>
<dbReference type="PANTHER" id="PTHR30098:SF2">
    <property type="entry name" value="LEUCYL_PHENYLALANYL-TRNA--PROTEIN TRANSFERASE"/>
    <property type="match status" value="1"/>
</dbReference>
<dbReference type="GO" id="GO:0008914">
    <property type="term" value="F:leucyl-tRNA--protein transferase activity"/>
    <property type="evidence" value="ECO:0007669"/>
    <property type="project" value="UniProtKB-UniRule"/>
</dbReference>
<evidence type="ECO:0000256" key="2">
    <source>
        <dbReference type="ARBA" id="ARBA00022679"/>
    </source>
</evidence>
<dbReference type="STRING" id="1581557.BN1208_0662"/>
<dbReference type="InterPro" id="IPR042221">
    <property type="entry name" value="Leu/Phe-tRNA_Trfase_N"/>
</dbReference>
<dbReference type="EC" id="2.3.2.6" evidence="4"/>
<dbReference type="InterPro" id="IPR016181">
    <property type="entry name" value="Acyl_CoA_acyltransferase"/>
</dbReference>
<dbReference type="RefSeq" id="WP_046487857.1">
    <property type="nucleotide sequence ID" value="NZ_LN827929.1"/>
</dbReference>
<name>A0A0D6EW98_9PROT</name>
<proteinExistence type="inferred from homology"/>
<dbReference type="KEGG" id="mbat:BN1208_0662"/>
<dbReference type="HOGENOM" id="CLU_075045_0_0_4"/>
<dbReference type="AlphaFoldDB" id="A0A0D6EW98"/>
<accession>A0A0D6EW98</accession>
<dbReference type="GO" id="GO:0030163">
    <property type="term" value="P:protein catabolic process"/>
    <property type="evidence" value="ECO:0007669"/>
    <property type="project" value="UniProtKB-UniRule"/>
</dbReference>
<dbReference type="PANTHER" id="PTHR30098">
    <property type="entry name" value="LEUCYL/PHENYLALANYL-TRNA--PROTEIN TRANSFERASE"/>
    <property type="match status" value="1"/>
</dbReference>
<dbReference type="NCBIfam" id="TIGR00667">
    <property type="entry name" value="aat"/>
    <property type="match status" value="1"/>
</dbReference>
<evidence type="ECO:0000313" key="5">
    <source>
        <dbReference type="EMBL" id="CEZ19548.1"/>
    </source>
</evidence>
<reference evidence="6" key="1">
    <citation type="submission" date="2014-12" db="EMBL/GenBank/DDBJ databases">
        <authorList>
            <person name="Salcher M.M."/>
        </authorList>
    </citation>
    <scope>NUCLEOTIDE SEQUENCE [LARGE SCALE GENOMIC DNA]</scope>
    <source>
        <strain evidence="6">MMS-10A-171</strain>
    </source>
</reference>
<comment type="catalytic activity">
    <reaction evidence="4">
        <text>N-terminal L-lysyl-[protein] + L-leucyl-tRNA(Leu) = N-terminal L-leucyl-L-lysyl-[protein] + tRNA(Leu) + H(+)</text>
        <dbReference type="Rhea" id="RHEA:12340"/>
        <dbReference type="Rhea" id="RHEA-COMP:9613"/>
        <dbReference type="Rhea" id="RHEA-COMP:9622"/>
        <dbReference type="Rhea" id="RHEA-COMP:12670"/>
        <dbReference type="Rhea" id="RHEA-COMP:12671"/>
        <dbReference type="ChEBI" id="CHEBI:15378"/>
        <dbReference type="ChEBI" id="CHEBI:65249"/>
        <dbReference type="ChEBI" id="CHEBI:78442"/>
        <dbReference type="ChEBI" id="CHEBI:78494"/>
        <dbReference type="ChEBI" id="CHEBI:133043"/>
        <dbReference type="EC" id="2.3.2.6"/>
    </reaction>
</comment>
<dbReference type="InterPro" id="IPR004616">
    <property type="entry name" value="Leu/Phe-tRNA_Trfase"/>
</dbReference>
<evidence type="ECO:0000313" key="6">
    <source>
        <dbReference type="Proteomes" id="UP000064007"/>
    </source>
</evidence>
<keyword evidence="3 4" id="KW-0012">Acyltransferase</keyword>
<dbReference type="EMBL" id="LN827929">
    <property type="protein sequence ID" value="CEZ19548.1"/>
    <property type="molecule type" value="Genomic_DNA"/>
</dbReference>
<comment type="catalytic activity">
    <reaction evidence="4">
        <text>N-terminal L-arginyl-[protein] + L-leucyl-tRNA(Leu) = N-terminal L-leucyl-L-arginyl-[protein] + tRNA(Leu) + H(+)</text>
        <dbReference type="Rhea" id="RHEA:50416"/>
        <dbReference type="Rhea" id="RHEA-COMP:9613"/>
        <dbReference type="Rhea" id="RHEA-COMP:9622"/>
        <dbReference type="Rhea" id="RHEA-COMP:12672"/>
        <dbReference type="Rhea" id="RHEA-COMP:12673"/>
        <dbReference type="ChEBI" id="CHEBI:15378"/>
        <dbReference type="ChEBI" id="CHEBI:64719"/>
        <dbReference type="ChEBI" id="CHEBI:78442"/>
        <dbReference type="ChEBI" id="CHEBI:78494"/>
        <dbReference type="ChEBI" id="CHEBI:133044"/>
        <dbReference type="EC" id="2.3.2.6"/>
    </reaction>
</comment>
<dbReference type="Proteomes" id="UP000064007">
    <property type="component" value="Chromosome 1"/>
</dbReference>
<protein>
    <recommendedName>
        <fullName evidence="4">Leucyl/phenylalanyl-tRNA--protein transferase</fullName>
        <ecNumber evidence="4">2.3.2.6</ecNumber>
    </recommendedName>
    <alternativeName>
        <fullName evidence="4">L/F-transferase</fullName>
    </alternativeName>
    <alternativeName>
        <fullName evidence="4">Leucyltransferase</fullName>
    </alternativeName>
    <alternativeName>
        <fullName evidence="4">Phenyalanyltransferase</fullName>
    </alternativeName>
</protein>
<comment type="catalytic activity">
    <reaction evidence="4">
        <text>L-phenylalanyl-tRNA(Phe) + an N-terminal L-alpha-aminoacyl-[protein] = an N-terminal L-phenylalanyl-L-alpha-aminoacyl-[protein] + tRNA(Phe)</text>
        <dbReference type="Rhea" id="RHEA:43632"/>
        <dbReference type="Rhea" id="RHEA-COMP:9668"/>
        <dbReference type="Rhea" id="RHEA-COMP:9699"/>
        <dbReference type="Rhea" id="RHEA-COMP:10636"/>
        <dbReference type="Rhea" id="RHEA-COMP:10637"/>
        <dbReference type="ChEBI" id="CHEBI:78442"/>
        <dbReference type="ChEBI" id="CHEBI:78531"/>
        <dbReference type="ChEBI" id="CHEBI:78597"/>
        <dbReference type="ChEBI" id="CHEBI:83561"/>
        <dbReference type="EC" id="2.3.2.6"/>
    </reaction>
</comment>
<organism evidence="5 6">
    <name type="scientific">Candidatus Methylopumilus planktonicus</name>
    <dbReference type="NCBI Taxonomy" id="1581557"/>
    <lineage>
        <taxon>Bacteria</taxon>
        <taxon>Pseudomonadati</taxon>
        <taxon>Pseudomonadota</taxon>
        <taxon>Betaproteobacteria</taxon>
        <taxon>Nitrosomonadales</taxon>
        <taxon>Methylophilaceae</taxon>
        <taxon>Candidatus Methylopumilus</taxon>
    </lineage>
</organism>
<keyword evidence="1 4" id="KW-0963">Cytoplasm</keyword>
<evidence type="ECO:0000256" key="4">
    <source>
        <dbReference type="HAMAP-Rule" id="MF_00688"/>
    </source>
</evidence>
<evidence type="ECO:0000256" key="1">
    <source>
        <dbReference type="ARBA" id="ARBA00022490"/>
    </source>
</evidence>
<dbReference type="SUPFAM" id="SSF55729">
    <property type="entry name" value="Acyl-CoA N-acyltransferases (Nat)"/>
    <property type="match status" value="1"/>
</dbReference>
<keyword evidence="6" id="KW-1185">Reference proteome</keyword>
<dbReference type="HAMAP" id="MF_00688">
    <property type="entry name" value="Leu_Phe_trans"/>
    <property type="match status" value="1"/>
</dbReference>
<dbReference type="Pfam" id="PF03588">
    <property type="entry name" value="Leu_Phe_trans"/>
    <property type="match status" value="1"/>
</dbReference>